<feature type="chain" id="PRO_5003185587" description="Lipoprotein" evidence="1">
    <location>
        <begin position="23"/>
        <end position="293"/>
    </location>
</feature>
<feature type="signal peptide" evidence="1">
    <location>
        <begin position="1"/>
        <end position="22"/>
    </location>
</feature>
<keyword evidence="3" id="KW-1185">Reference proteome</keyword>
<dbReference type="PROSITE" id="PS51257">
    <property type="entry name" value="PROKAR_LIPOPROTEIN"/>
    <property type="match status" value="1"/>
</dbReference>
<dbReference type="EMBL" id="CP002304">
    <property type="protein sequence ID" value="ADQ13575.1"/>
    <property type="molecule type" value="Genomic_DNA"/>
</dbReference>
<reference evidence="2 3" key="1">
    <citation type="submission" date="2010-11" db="EMBL/GenBank/DDBJ databases">
        <title>Complete sequence of Halanaerobium sp. sapolanicus.</title>
        <authorList>
            <consortium name="US DOE Joint Genome Institute"/>
            <person name="Lucas S."/>
            <person name="Copeland A."/>
            <person name="Lapidus A."/>
            <person name="Cheng J.-F."/>
            <person name="Bruce D."/>
            <person name="Goodwin L."/>
            <person name="Pitluck S."/>
            <person name="Davenport K."/>
            <person name="Detter J.C."/>
            <person name="Han C."/>
            <person name="Tapia R."/>
            <person name="Land M."/>
            <person name="Hauser L."/>
            <person name="Jeffries C."/>
            <person name="Kyrpides N."/>
            <person name="Ivanova N."/>
            <person name="Mikhailova N."/>
            <person name="Begemann M.B."/>
            <person name="Mormile M.R."/>
            <person name="Wall J.D."/>
            <person name="Elias D.A."/>
            <person name="Woyke T."/>
        </authorList>
    </citation>
    <scope>NUCLEOTIDE SEQUENCE [LARGE SCALE GENOMIC DNA]</scope>
    <source>
        <strain evidence="3">sapolanicus</strain>
    </source>
</reference>
<organism evidence="2 3">
    <name type="scientific">Halanaerobium hydrogeniformans</name>
    <name type="common">Halanaerobium sp. (strain sapolanicus)</name>
    <dbReference type="NCBI Taxonomy" id="656519"/>
    <lineage>
        <taxon>Bacteria</taxon>
        <taxon>Bacillati</taxon>
        <taxon>Bacillota</taxon>
        <taxon>Clostridia</taxon>
        <taxon>Halanaerobiales</taxon>
        <taxon>Halanaerobiaceae</taxon>
        <taxon>Halanaerobium</taxon>
    </lineage>
</organism>
<evidence type="ECO:0000313" key="3">
    <source>
        <dbReference type="Proteomes" id="UP000007434"/>
    </source>
</evidence>
<sequence length="293" mass="33801">MNKKLNLSIICLIFILILTGCANEESNNDVNLSDEESNNDVNLSDIENPYGESPITLRNIITEKTEYLGEKVVVGPVVVQYHNVERGSYTVYPILGFYKNLGTPQSDRDVSIEVFYDNVENKSKWINLKTSDDPIIFLEGQINFYSNNNKPYIYAIDIKQYDYNNHKNRDDKISDIENPYGESSITLRNIIAEKIEYLGEEVVVEPVVVQFHNIERGSYTVYPILGFYENLGTPQSDRDVSIEVFYDNVENKSKWINLKTSDDPIILVKGVVLYYSNNNKPYIYAIDIKQYDY</sequence>
<evidence type="ECO:0000313" key="2">
    <source>
        <dbReference type="EMBL" id="ADQ13575.1"/>
    </source>
</evidence>
<gene>
    <name evidence="2" type="ordered locus">Halsa_0080</name>
</gene>
<dbReference type="Proteomes" id="UP000007434">
    <property type="component" value="Chromosome"/>
</dbReference>
<accession>E4RNA7</accession>
<evidence type="ECO:0000256" key="1">
    <source>
        <dbReference type="SAM" id="SignalP"/>
    </source>
</evidence>
<protein>
    <recommendedName>
        <fullName evidence="4">Lipoprotein</fullName>
    </recommendedName>
</protein>
<dbReference type="RefSeq" id="WP_013404681.1">
    <property type="nucleotide sequence ID" value="NC_014654.1"/>
</dbReference>
<name>E4RNA7_HALHG</name>
<dbReference type="KEGG" id="has:Halsa_0080"/>
<evidence type="ECO:0008006" key="4">
    <source>
        <dbReference type="Google" id="ProtNLM"/>
    </source>
</evidence>
<dbReference type="AlphaFoldDB" id="E4RNA7"/>
<dbReference type="HOGENOM" id="CLU_949182_0_0_9"/>
<reference evidence="2 3" key="2">
    <citation type="journal article" date="2011" name="J. Bacteriol.">
        <title>Complete Genome Sequence of the Haloalkaliphilic, Hydrogen Producing Halanaerobium hydrogenoformans.</title>
        <authorList>
            <person name="Brown S.D."/>
            <person name="Begemann M.B."/>
            <person name="Mormile M.R."/>
            <person name="Wall J.D."/>
            <person name="Han C.S."/>
            <person name="Goodwin L.A."/>
            <person name="Pitluck S."/>
            <person name="Land M.L."/>
            <person name="Hauser L.J."/>
            <person name="Elias D.A."/>
        </authorList>
    </citation>
    <scope>NUCLEOTIDE SEQUENCE [LARGE SCALE GENOMIC DNA]</scope>
    <source>
        <strain evidence="3">sapolanicus</strain>
    </source>
</reference>
<proteinExistence type="predicted"/>
<keyword evidence="1" id="KW-0732">Signal</keyword>